<dbReference type="Pfam" id="PF00482">
    <property type="entry name" value="T2SSF"/>
    <property type="match status" value="1"/>
</dbReference>
<keyword evidence="5 6" id="KW-0472">Membrane</keyword>
<gene>
    <name evidence="8" type="ORF">KBO27_03945</name>
</gene>
<keyword evidence="4 6" id="KW-1133">Transmembrane helix</keyword>
<dbReference type="InterPro" id="IPR018076">
    <property type="entry name" value="T2SS_GspF_dom"/>
</dbReference>
<keyword evidence="9" id="KW-1185">Reference proteome</keyword>
<comment type="subcellular location">
    <subcellularLocation>
        <location evidence="1">Cell membrane</location>
        <topology evidence="1">Multi-pass membrane protein</topology>
    </subcellularLocation>
</comment>
<organism evidence="8 9">
    <name type="scientific">Saccharopolyspora endophytica</name>
    <dbReference type="NCBI Taxonomy" id="543886"/>
    <lineage>
        <taxon>Bacteria</taxon>
        <taxon>Bacillati</taxon>
        <taxon>Actinomycetota</taxon>
        <taxon>Actinomycetes</taxon>
        <taxon>Pseudonocardiales</taxon>
        <taxon>Pseudonocardiaceae</taxon>
        <taxon>Saccharopolyspora</taxon>
    </lineage>
</organism>
<evidence type="ECO:0000256" key="1">
    <source>
        <dbReference type="ARBA" id="ARBA00004651"/>
    </source>
</evidence>
<sequence length="238" mass="24940">MERWRRRGLIASLAAGVAWWATGWPVAAAAAVFGVLAVPALLAPRQVRDDIALHEAVATWTRRLGDLLASGAGGLHQAVTRSADTAPALLAPAVARLAEAMRREGTEPALRAFAAELSHPAVDEVVLALLLRVRAGGRGVVEILQGQAVSLTARAASAREVEADRAKPRTTVRTLIGISAVMVLGLVVFAQEYLAPISTALGQGVLAVVVAIFAGALWHMHRLSTPHAAARYLRGDAS</sequence>
<dbReference type="PANTHER" id="PTHR35007:SF3">
    <property type="entry name" value="POSSIBLE CONSERVED ALANINE RICH MEMBRANE PROTEIN"/>
    <property type="match status" value="1"/>
</dbReference>
<keyword evidence="2" id="KW-1003">Cell membrane</keyword>
<keyword evidence="3 6" id="KW-0812">Transmembrane</keyword>
<reference evidence="8 9" key="1">
    <citation type="submission" date="2021-04" db="EMBL/GenBank/DDBJ databases">
        <title>Whole-genome sequencing of Saccharopolyspora endophytica KCTC 19397.</title>
        <authorList>
            <person name="Ay H."/>
            <person name="Saygin H."/>
            <person name="Sahin N."/>
        </authorList>
    </citation>
    <scope>NUCLEOTIDE SEQUENCE [LARGE SCALE GENOMIC DNA]</scope>
    <source>
        <strain evidence="8 9">KCTC 19397</strain>
    </source>
</reference>
<dbReference type="RefSeq" id="WP_210968545.1">
    <property type="nucleotide sequence ID" value="NZ_JAGPXE010000001.1"/>
</dbReference>
<evidence type="ECO:0000259" key="7">
    <source>
        <dbReference type="Pfam" id="PF00482"/>
    </source>
</evidence>
<evidence type="ECO:0000256" key="5">
    <source>
        <dbReference type="ARBA" id="ARBA00023136"/>
    </source>
</evidence>
<protein>
    <submittedName>
        <fullName evidence="8">Type II secretion system F family protein</fullName>
    </submittedName>
</protein>
<comment type="caution">
    <text evidence="8">The sequence shown here is derived from an EMBL/GenBank/DDBJ whole genome shotgun (WGS) entry which is preliminary data.</text>
</comment>
<evidence type="ECO:0000256" key="4">
    <source>
        <dbReference type="ARBA" id="ARBA00022989"/>
    </source>
</evidence>
<name>A0ABS5D9X6_9PSEU</name>
<dbReference type="Proteomes" id="UP000674084">
    <property type="component" value="Unassembled WGS sequence"/>
</dbReference>
<evidence type="ECO:0000256" key="3">
    <source>
        <dbReference type="ARBA" id="ARBA00022692"/>
    </source>
</evidence>
<evidence type="ECO:0000313" key="8">
    <source>
        <dbReference type="EMBL" id="MBQ0923081.1"/>
    </source>
</evidence>
<dbReference type="PANTHER" id="PTHR35007">
    <property type="entry name" value="INTEGRAL MEMBRANE PROTEIN-RELATED"/>
    <property type="match status" value="1"/>
</dbReference>
<feature type="domain" description="Type II secretion system protein GspF" evidence="7">
    <location>
        <begin position="60"/>
        <end position="187"/>
    </location>
</feature>
<feature type="transmembrane region" description="Helical" evidence="6">
    <location>
        <begin position="175"/>
        <end position="194"/>
    </location>
</feature>
<evidence type="ECO:0000256" key="2">
    <source>
        <dbReference type="ARBA" id="ARBA00022475"/>
    </source>
</evidence>
<evidence type="ECO:0000313" key="9">
    <source>
        <dbReference type="Proteomes" id="UP000674084"/>
    </source>
</evidence>
<proteinExistence type="predicted"/>
<feature type="transmembrane region" description="Helical" evidence="6">
    <location>
        <begin position="200"/>
        <end position="218"/>
    </location>
</feature>
<dbReference type="EMBL" id="JAGPXE010000001">
    <property type="protein sequence ID" value="MBQ0923081.1"/>
    <property type="molecule type" value="Genomic_DNA"/>
</dbReference>
<feature type="transmembrane region" description="Helical" evidence="6">
    <location>
        <begin position="20"/>
        <end position="43"/>
    </location>
</feature>
<evidence type="ECO:0000256" key="6">
    <source>
        <dbReference type="SAM" id="Phobius"/>
    </source>
</evidence>
<accession>A0ABS5D9X6</accession>